<reference evidence="1" key="1">
    <citation type="submission" date="2016-10" db="EMBL/GenBank/DDBJ databases">
        <title>Sequence of Gallionella enrichment culture.</title>
        <authorList>
            <person name="Poehlein A."/>
            <person name="Muehling M."/>
            <person name="Daniel R."/>
        </authorList>
    </citation>
    <scope>NUCLEOTIDE SEQUENCE</scope>
</reference>
<proteinExistence type="predicted"/>
<evidence type="ECO:0000313" key="1">
    <source>
        <dbReference type="EMBL" id="OIQ98491.1"/>
    </source>
</evidence>
<accession>A0A1J5S9S4</accession>
<organism evidence="1">
    <name type="scientific">mine drainage metagenome</name>
    <dbReference type="NCBI Taxonomy" id="410659"/>
    <lineage>
        <taxon>unclassified sequences</taxon>
        <taxon>metagenomes</taxon>
        <taxon>ecological metagenomes</taxon>
    </lineage>
</organism>
<dbReference type="EMBL" id="MLJW01000118">
    <property type="protein sequence ID" value="OIQ98491.1"/>
    <property type="molecule type" value="Genomic_DNA"/>
</dbReference>
<comment type="caution">
    <text evidence="1">The sequence shown here is derived from an EMBL/GenBank/DDBJ whole genome shotgun (WGS) entry which is preliminary data.</text>
</comment>
<name>A0A1J5S9S4_9ZZZZ</name>
<protein>
    <submittedName>
        <fullName evidence="1">Uncharacterized protein</fullName>
    </submittedName>
</protein>
<dbReference type="AlphaFoldDB" id="A0A1J5S9S4"/>
<sequence>MATGVGTWTRETPWRQGHVLSHEAVAELGFAHPELPAATCAVVISHDCDIANDDLSVEPDVEVIIGCLPTTTDGNFSWAKSPRTLHLEAIRAGAKVTIELTAAAKCIVSKEMLAAFNPDATYSLPGHSLSTLRSWLAVRYNRAAFPDAFNSRLSQSKVDKRLAKLIEPLEQRLSAVYFDVDGGVEIDRTDDSAYELKIVLVYPPDDEPDLVAEEIETLGEEIEKLFAEKHFQPATNTWHGVELKTCMSISEEDMTVGKSRLLTQWRLEHMTLRAEAE</sequence>
<gene>
    <name evidence="1" type="ORF">GALL_194660</name>
</gene>